<evidence type="ECO:0000256" key="2">
    <source>
        <dbReference type="ARBA" id="ARBA00023002"/>
    </source>
</evidence>
<evidence type="ECO:0000313" key="6">
    <source>
        <dbReference type="Proteomes" id="UP000051330"/>
    </source>
</evidence>
<dbReference type="EMBL" id="AZEC01000009">
    <property type="protein sequence ID" value="KRL12228.1"/>
    <property type="molecule type" value="Genomic_DNA"/>
</dbReference>
<dbReference type="PANTHER" id="PTHR22604:SF105">
    <property type="entry name" value="TRANS-1,2-DIHYDROBENZENE-1,2-DIOL DEHYDROGENASE"/>
    <property type="match status" value="1"/>
</dbReference>
<sequence>MADTLNIAILGLGGIAHAFAQDTQGTEGVTIYGAASRNLKKAQDFAAQYKIPKSYGNYPDALADPAVDAVYIATPHRFHFEEIMAALKAGKHVLCEKAIVMNSHELHEVEALAKQTGKVVMEAQTIYHMPLYAQLRAMQEAGVFGDVRVIDVMFGSNNSRTDPHSRLLDPQLAGGALLDIGVYALSAARMFQPDAPKLLNTTMKLGPTSIDDRSVASFANDYGILTNMSLSFYGRLPKQISVATTRGTLTIMEYPRAQAAVFTNLEKQSTTITAGETKKAMAYELADFAEACADPGASREDWQWTKDVMTAMTAMRRQWGYLYPFED</sequence>
<proteinExistence type="inferred from homology"/>
<keyword evidence="2" id="KW-0560">Oxidoreductase</keyword>
<keyword evidence="6" id="KW-1185">Reference proteome</keyword>
<dbReference type="GO" id="GO:0000166">
    <property type="term" value="F:nucleotide binding"/>
    <property type="evidence" value="ECO:0007669"/>
    <property type="project" value="InterPro"/>
</dbReference>
<dbReference type="InterPro" id="IPR036291">
    <property type="entry name" value="NAD(P)-bd_dom_sf"/>
</dbReference>
<evidence type="ECO:0000259" key="3">
    <source>
        <dbReference type="Pfam" id="PF01408"/>
    </source>
</evidence>
<dbReference type="RefSeq" id="WP_057821002.1">
    <property type="nucleotide sequence ID" value="NZ_AZEC01000009.1"/>
</dbReference>
<comment type="similarity">
    <text evidence="1">Belongs to the Gfo/Idh/MocA family.</text>
</comment>
<dbReference type="PATRIC" id="fig|1423792.3.peg.3190"/>
<dbReference type="InterPro" id="IPR055170">
    <property type="entry name" value="GFO_IDH_MocA-like_dom"/>
</dbReference>
<protein>
    <submittedName>
        <fullName evidence="5">Uncharacterized protein</fullName>
    </submittedName>
</protein>
<feature type="domain" description="GFO/IDH/MocA-like oxidoreductase" evidence="4">
    <location>
        <begin position="132"/>
        <end position="249"/>
    </location>
</feature>
<evidence type="ECO:0000256" key="1">
    <source>
        <dbReference type="ARBA" id="ARBA00010928"/>
    </source>
</evidence>
<reference evidence="5 6" key="1">
    <citation type="journal article" date="2015" name="Genome Announc.">
        <title>Expanding the biotechnology potential of lactobacilli through comparative genomics of 213 strains and associated genera.</title>
        <authorList>
            <person name="Sun Z."/>
            <person name="Harris H.M."/>
            <person name="McCann A."/>
            <person name="Guo C."/>
            <person name="Argimon S."/>
            <person name="Zhang W."/>
            <person name="Yang X."/>
            <person name="Jeffery I.B."/>
            <person name="Cooney J.C."/>
            <person name="Kagawa T.F."/>
            <person name="Liu W."/>
            <person name="Song Y."/>
            <person name="Salvetti E."/>
            <person name="Wrobel A."/>
            <person name="Rasinkangas P."/>
            <person name="Parkhill J."/>
            <person name="Rea M.C."/>
            <person name="O'Sullivan O."/>
            <person name="Ritari J."/>
            <person name="Douillard F.P."/>
            <person name="Paul Ross R."/>
            <person name="Yang R."/>
            <person name="Briner A.E."/>
            <person name="Felis G.E."/>
            <person name="de Vos W.M."/>
            <person name="Barrangou R."/>
            <person name="Klaenhammer T.R."/>
            <person name="Caufield P.W."/>
            <person name="Cui Y."/>
            <person name="Zhang H."/>
            <person name="O'Toole P.W."/>
        </authorList>
    </citation>
    <scope>NUCLEOTIDE SEQUENCE [LARGE SCALE GENOMIC DNA]</scope>
    <source>
        <strain evidence="5 6">DSM 12744</strain>
    </source>
</reference>
<accession>A0A0R1N1M3</accession>
<dbReference type="InterPro" id="IPR050984">
    <property type="entry name" value="Gfo/Idh/MocA_domain"/>
</dbReference>
<dbReference type="GO" id="GO:0016491">
    <property type="term" value="F:oxidoreductase activity"/>
    <property type="evidence" value="ECO:0007669"/>
    <property type="project" value="UniProtKB-KW"/>
</dbReference>
<evidence type="ECO:0000313" key="5">
    <source>
        <dbReference type="EMBL" id="KRL12228.1"/>
    </source>
</evidence>
<organism evidence="5 6">
    <name type="scientific">Schleiferilactobacillus perolens DSM 12744</name>
    <dbReference type="NCBI Taxonomy" id="1423792"/>
    <lineage>
        <taxon>Bacteria</taxon>
        <taxon>Bacillati</taxon>
        <taxon>Bacillota</taxon>
        <taxon>Bacilli</taxon>
        <taxon>Lactobacillales</taxon>
        <taxon>Lactobacillaceae</taxon>
        <taxon>Schleiferilactobacillus</taxon>
    </lineage>
</organism>
<dbReference type="PANTHER" id="PTHR22604">
    <property type="entry name" value="OXIDOREDUCTASES"/>
    <property type="match status" value="1"/>
</dbReference>
<dbReference type="Gene3D" id="3.40.50.720">
    <property type="entry name" value="NAD(P)-binding Rossmann-like Domain"/>
    <property type="match status" value="1"/>
</dbReference>
<dbReference type="Proteomes" id="UP000051330">
    <property type="component" value="Unassembled WGS sequence"/>
</dbReference>
<dbReference type="SUPFAM" id="SSF51735">
    <property type="entry name" value="NAD(P)-binding Rossmann-fold domains"/>
    <property type="match status" value="1"/>
</dbReference>
<name>A0A0R1N1M3_9LACO</name>
<feature type="domain" description="Gfo/Idh/MocA-like oxidoreductase N-terminal" evidence="3">
    <location>
        <begin position="5"/>
        <end position="122"/>
    </location>
</feature>
<evidence type="ECO:0000259" key="4">
    <source>
        <dbReference type="Pfam" id="PF22725"/>
    </source>
</evidence>
<gene>
    <name evidence="5" type="ORF">FD09_GL003098</name>
</gene>
<dbReference type="Pfam" id="PF01408">
    <property type="entry name" value="GFO_IDH_MocA"/>
    <property type="match status" value="1"/>
</dbReference>
<dbReference type="Gene3D" id="3.30.360.10">
    <property type="entry name" value="Dihydrodipicolinate Reductase, domain 2"/>
    <property type="match status" value="1"/>
</dbReference>
<dbReference type="STRING" id="1423792.FD09_GL003098"/>
<dbReference type="OrthoDB" id="9815825at2"/>
<dbReference type="InterPro" id="IPR000683">
    <property type="entry name" value="Gfo/Idh/MocA-like_OxRdtase_N"/>
</dbReference>
<dbReference type="AlphaFoldDB" id="A0A0R1N1M3"/>
<dbReference type="SUPFAM" id="SSF55347">
    <property type="entry name" value="Glyceraldehyde-3-phosphate dehydrogenase-like, C-terminal domain"/>
    <property type="match status" value="1"/>
</dbReference>
<dbReference type="Pfam" id="PF22725">
    <property type="entry name" value="GFO_IDH_MocA_C3"/>
    <property type="match status" value="1"/>
</dbReference>
<comment type="caution">
    <text evidence="5">The sequence shown here is derived from an EMBL/GenBank/DDBJ whole genome shotgun (WGS) entry which is preliminary data.</text>
</comment>